<sequence length="177" mass="20335">MEYLENLELTFNKLLTDLKDDLSTIRTNRPTPKLIEDIEAVYLGTSMPIKHLGTISVEPPRNLVVTPWDKEAINSVSKAIEDAKLGFSSSVMGAVVRVALPQLTDERRKELDRIVRNIAEQNRIKMRVVRDEVNKRVNQETDQDTKFRNKEKLQKLVDAFNEKLDESVESKLTEISQ</sequence>
<reference evidence="4" key="1">
    <citation type="journal article" date="2015" name="ISME J.">
        <title>Aquifer environment selects for microbial species cohorts in sediment and groundwater.</title>
        <authorList>
            <person name="Hug L.A."/>
            <person name="Thomas B.C."/>
            <person name="Brown C.T."/>
            <person name="Frischkorn K.R."/>
            <person name="Williams K.H."/>
            <person name="Tringe S.G."/>
            <person name="Banfield J.F."/>
        </authorList>
    </citation>
    <scope>NUCLEOTIDE SEQUENCE</scope>
</reference>
<dbReference type="SUPFAM" id="SSF55194">
    <property type="entry name" value="Ribosome recycling factor, RRF"/>
    <property type="match status" value="1"/>
</dbReference>
<dbReference type="AlphaFoldDB" id="A0A0H4T496"/>
<dbReference type="PANTHER" id="PTHR20982">
    <property type="entry name" value="RIBOSOME RECYCLING FACTOR"/>
    <property type="match status" value="1"/>
</dbReference>
<name>A0A0H4T496_9BACT</name>
<accession>A0A0H4T496</accession>
<dbReference type="InterPro" id="IPR002661">
    <property type="entry name" value="Ribosome_recyc_fac"/>
</dbReference>
<dbReference type="Pfam" id="PF01765">
    <property type="entry name" value="RRF"/>
    <property type="match status" value="1"/>
</dbReference>
<dbReference type="Gene3D" id="3.30.1360.40">
    <property type="match status" value="1"/>
</dbReference>
<protein>
    <submittedName>
        <fullName evidence="4">Ribosome recycling factor, ribosome recycling factor</fullName>
    </submittedName>
</protein>
<dbReference type="GO" id="GO:0006412">
    <property type="term" value="P:translation"/>
    <property type="evidence" value="ECO:0007669"/>
    <property type="project" value="UniProtKB-KW"/>
</dbReference>
<dbReference type="PANTHER" id="PTHR20982:SF3">
    <property type="entry name" value="MITOCHONDRIAL RIBOSOME RECYCLING FACTOR PSEUDO 1"/>
    <property type="match status" value="1"/>
</dbReference>
<dbReference type="Gene3D" id="1.10.132.20">
    <property type="entry name" value="Ribosome-recycling factor"/>
    <property type="match status" value="1"/>
</dbReference>
<evidence type="ECO:0000256" key="1">
    <source>
        <dbReference type="ARBA" id="ARBA00005912"/>
    </source>
</evidence>
<keyword evidence="2" id="KW-0648">Protein biosynthesis</keyword>
<evidence type="ECO:0000313" key="4">
    <source>
        <dbReference type="EMBL" id="AKQ02493.1"/>
    </source>
</evidence>
<dbReference type="InterPro" id="IPR023584">
    <property type="entry name" value="Ribosome_recyc_fac_dom"/>
</dbReference>
<dbReference type="FunFam" id="3.30.1360.40:FF:000001">
    <property type="entry name" value="Ribosome-recycling factor"/>
    <property type="match status" value="1"/>
</dbReference>
<proteinExistence type="inferred from homology"/>
<organism evidence="4">
    <name type="scientific">uncultured Parcubacteria bacterium Rifle_16ft_4_minimus_37647</name>
    <dbReference type="NCBI Taxonomy" id="1665140"/>
    <lineage>
        <taxon>Bacteria</taxon>
        <taxon>Candidatus Parcubacteria</taxon>
        <taxon>environmental samples</taxon>
    </lineage>
</organism>
<evidence type="ECO:0000256" key="2">
    <source>
        <dbReference type="ARBA" id="ARBA00022917"/>
    </source>
</evidence>
<evidence type="ECO:0000259" key="3">
    <source>
        <dbReference type="Pfam" id="PF01765"/>
    </source>
</evidence>
<feature type="domain" description="Ribosome recycling factor" evidence="3">
    <location>
        <begin position="18"/>
        <end position="175"/>
    </location>
</feature>
<dbReference type="EMBL" id="KT007000">
    <property type="protein sequence ID" value="AKQ02493.1"/>
    <property type="molecule type" value="Genomic_DNA"/>
</dbReference>
<dbReference type="InterPro" id="IPR036191">
    <property type="entry name" value="RRF_sf"/>
</dbReference>
<comment type="similarity">
    <text evidence="1">Belongs to the RRF family.</text>
</comment>
<dbReference type="GO" id="GO:0043023">
    <property type="term" value="F:ribosomal large subunit binding"/>
    <property type="evidence" value="ECO:0007669"/>
    <property type="project" value="TreeGrafter"/>
</dbReference>